<dbReference type="OrthoDB" id="10261598at2759"/>
<dbReference type="PANTHER" id="PTHR10858:SF23">
    <property type="entry name" value="DEOXYRIBONUCLEASE II"/>
    <property type="match status" value="1"/>
</dbReference>
<keyword evidence="4" id="KW-1185">Reference proteome</keyword>
<proteinExistence type="inferred from homology"/>
<dbReference type="EMBL" id="UYSU01032204">
    <property type="protein sequence ID" value="VDL88623.1"/>
    <property type="molecule type" value="Genomic_DNA"/>
</dbReference>
<dbReference type="AlphaFoldDB" id="A0A183SDE0"/>
<evidence type="ECO:0000313" key="4">
    <source>
        <dbReference type="Proteomes" id="UP000275846"/>
    </source>
</evidence>
<name>A0A183SDE0_SCHSO</name>
<dbReference type="STRING" id="70667.A0A183SDE0"/>
<sequence>MRPLYSNVSRFIAYKFPHGFSYAYISPTSLSWSRSHYRINSEGAIRFSFDQVFNNSKNSLVYGMYNDEKPSPQRLTGKESNGPWWGHMKGIFAFPENKSGFWMIHSVPKLSEKFDAFQFPPTARHYAQHFLCLSLSFDTLGDIANQLLIARPLIQSFNLPDSVASRFPALQLVLENKGAHNASTNKSVNLTTLGGELQLLHFSKSNKFGQDLYKNWIALELNSSLIAECWRHDRNDLPSDCSGDFWVRNALHLKWPSSAEASFNSTVDHSKWAVTDRQVDDRRQWICLGDINRANLGSSSNATSALFPNSLLRMMLGVAVFTLLCFDPSAHLSSVCSRLPSLVIYHRTLLDHILILGFAVIESQFHRGGGAMCINNSTLWKLFYDIIHVVENCPLPHFSALPLVRPWLTLVPADRM</sequence>
<reference evidence="3 4" key="2">
    <citation type="submission" date="2018-11" db="EMBL/GenBank/DDBJ databases">
        <authorList>
            <consortium name="Pathogen Informatics"/>
        </authorList>
    </citation>
    <scope>NUCLEOTIDE SEQUENCE [LARGE SCALE GENOMIC DNA]</scope>
    <source>
        <strain evidence="3 4">NST_G2</strain>
    </source>
</reference>
<dbReference type="GO" id="GO:0006309">
    <property type="term" value="P:apoptotic DNA fragmentation"/>
    <property type="evidence" value="ECO:0007669"/>
    <property type="project" value="TreeGrafter"/>
</dbReference>
<protein>
    <submittedName>
        <fullName evidence="5">Deoxyribonuclease II</fullName>
    </submittedName>
</protein>
<dbReference type="Pfam" id="PF03265">
    <property type="entry name" value="DNase_II"/>
    <property type="match status" value="1"/>
</dbReference>
<dbReference type="WBParaSite" id="SSLN_0000230801-mRNA-1">
    <property type="protein sequence ID" value="SSLN_0000230801-mRNA-1"/>
    <property type="gene ID" value="SSLN_0000230801"/>
</dbReference>
<accession>A0A183SDE0</accession>
<dbReference type="GO" id="GO:0004531">
    <property type="term" value="F:deoxyribonuclease II activity"/>
    <property type="evidence" value="ECO:0007669"/>
    <property type="project" value="InterPro"/>
</dbReference>
<organism evidence="5">
    <name type="scientific">Schistocephalus solidus</name>
    <name type="common">Tapeworm</name>
    <dbReference type="NCBI Taxonomy" id="70667"/>
    <lineage>
        <taxon>Eukaryota</taxon>
        <taxon>Metazoa</taxon>
        <taxon>Spiralia</taxon>
        <taxon>Lophotrochozoa</taxon>
        <taxon>Platyhelminthes</taxon>
        <taxon>Cestoda</taxon>
        <taxon>Eucestoda</taxon>
        <taxon>Diphyllobothriidea</taxon>
        <taxon>Diphyllobothriidae</taxon>
        <taxon>Schistocephalus</taxon>
    </lineage>
</organism>
<evidence type="ECO:0000313" key="5">
    <source>
        <dbReference type="WBParaSite" id="SSLN_0000230801-mRNA-1"/>
    </source>
</evidence>
<dbReference type="PANTHER" id="PTHR10858">
    <property type="entry name" value="DEOXYRIBONUCLEASE II"/>
    <property type="match status" value="1"/>
</dbReference>
<reference evidence="5" key="1">
    <citation type="submission" date="2016-06" db="UniProtKB">
        <authorList>
            <consortium name="WormBaseParasite"/>
        </authorList>
    </citation>
    <scope>IDENTIFICATION</scope>
</reference>
<evidence type="ECO:0000256" key="2">
    <source>
        <dbReference type="ARBA" id="ARBA00022801"/>
    </source>
</evidence>
<dbReference type="Proteomes" id="UP000275846">
    <property type="component" value="Unassembled WGS sequence"/>
</dbReference>
<dbReference type="InterPro" id="IPR004947">
    <property type="entry name" value="DNase_II"/>
</dbReference>
<evidence type="ECO:0000256" key="1">
    <source>
        <dbReference type="ARBA" id="ARBA00007527"/>
    </source>
</evidence>
<comment type="similarity">
    <text evidence="1">Belongs to the DNase II family.</text>
</comment>
<evidence type="ECO:0000313" key="3">
    <source>
        <dbReference type="EMBL" id="VDL88623.1"/>
    </source>
</evidence>
<gene>
    <name evidence="3" type="ORF">SSLN_LOCUS2238</name>
</gene>
<keyword evidence="2" id="KW-0378">Hydrolase</keyword>